<organism evidence="1 2">
    <name type="scientific">Symbiodinium microadriaticum</name>
    <name type="common">Dinoflagellate</name>
    <name type="synonym">Zooxanthella microadriatica</name>
    <dbReference type="NCBI Taxonomy" id="2951"/>
    <lineage>
        <taxon>Eukaryota</taxon>
        <taxon>Sar</taxon>
        <taxon>Alveolata</taxon>
        <taxon>Dinophyceae</taxon>
        <taxon>Suessiales</taxon>
        <taxon>Symbiodiniaceae</taxon>
        <taxon>Symbiodinium</taxon>
    </lineage>
</organism>
<dbReference type="EMBL" id="LSRX01005895">
    <property type="protein sequence ID" value="OLP73277.1"/>
    <property type="molecule type" value="Genomic_DNA"/>
</dbReference>
<dbReference type="Proteomes" id="UP000186817">
    <property type="component" value="Unassembled WGS sequence"/>
</dbReference>
<evidence type="ECO:0000313" key="1">
    <source>
        <dbReference type="EMBL" id="OLP73277.1"/>
    </source>
</evidence>
<keyword evidence="2" id="KW-1185">Reference proteome</keyword>
<evidence type="ECO:0000313" key="2">
    <source>
        <dbReference type="Proteomes" id="UP000186817"/>
    </source>
</evidence>
<comment type="caution">
    <text evidence="1">The sequence shown here is derived from an EMBL/GenBank/DDBJ whole genome shotgun (WGS) entry which is preliminary data.</text>
</comment>
<proteinExistence type="predicted"/>
<dbReference type="AlphaFoldDB" id="A0A1Q9BRE9"/>
<gene>
    <name evidence="1" type="ORF">AK812_SmicGene47544</name>
</gene>
<reference evidence="1 2" key="1">
    <citation type="submission" date="2016-02" db="EMBL/GenBank/DDBJ databases">
        <title>Genome analysis of coral dinoflagellate symbionts highlights evolutionary adaptations to a symbiotic lifestyle.</title>
        <authorList>
            <person name="Aranda M."/>
            <person name="Li Y."/>
            <person name="Liew Y.J."/>
            <person name="Baumgarten S."/>
            <person name="Simakov O."/>
            <person name="Wilson M."/>
            <person name="Piel J."/>
            <person name="Ashoor H."/>
            <person name="Bougouffa S."/>
            <person name="Bajic V.B."/>
            <person name="Ryu T."/>
            <person name="Ravasi T."/>
            <person name="Bayer T."/>
            <person name="Micklem G."/>
            <person name="Kim H."/>
            <person name="Bhak J."/>
            <person name="Lajeunesse T.C."/>
            <person name="Voolstra C.R."/>
        </authorList>
    </citation>
    <scope>NUCLEOTIDE SEQUENCE [LARGE SCALE GENOMIC DNA]</scope>
    <source>
        <strain evidence="1 2">CCMP2467</strain>
    </source>
</reference>
<sequence length="80" mass="9149">MQELGLAYECLSTSETEAEYRAYQIANHPAIRHQHCSLEDQLQGMRNQLQRAAVAAVAVAENYDYDYEYDFDNGFSSSLH</sequence>
<name>A0A1Q9BRE9_SYMMI</name>
<accession>A0A1Q9BRE9</accession>
<protein>
    <submittedName>
        <fullName evidence="1">Uncharacterized protein</fullName>
    </submittedName>
</protein>